<evidence type="ECO:0000259" key="2">
    <source>
        <dbReference type="Pfam" id="PF10633"/>
    </source>
</evidence>
<dbReference type="AlphaFoldDB" id="X0TRD2"/>
<accession>X0TRD2</accession>
<dbReference type="PANTHER" id="PTHR39198">
    <property type="entry name" value="HYPOTHETICAL MEMBRANE PROTEIN, CONSERVED"/>
    <property type="match status" value="1"/>
</dbReference>
<dbReference type="InterPro" id="IPR018905">
    <property type="entry name" value="A-galactase_NEW3"/>
</dbReference>
<proteinExistence type="predicted"/>
<name>X0TRD2_9ZZZZ</name>
<feature type="transmembrane region" description="Helical" evidence="1">
    <location>
        <begin position="188"/>
        <end position="210"/>
    </location>
</feature>
<dbReference type="PANTHER" id="PTHR39198:SF1">
    <property type="entry name" value="ALPHA-GALACTOSIDASE NEW3 DOMAIN-CONTAINING PROTEIN"/>
    <property type="match status" value="1"/>
</dbReference>
<keyword evidence="1" id="KW-0812">Transmembrane</keyword>
<evidence type="ECO:0000256" key="1">
    <source>
        <dbReference type="SAM" id="Phobius"/>
    </source>
</evidence>
<dbReference type="EMBL" id="BARS01010185">
    <property type="protein sequence ID" value="GAF90717.1"/>
    <property type="molecule type" value="Genomic_DNA"/>
</dbReference>
<dbReference type="Gene3D" id="2.60.40.10">
    <property type="entry name" value="Immunoglobulins"/>
    <property type="match status" value="1"/>
</dbReference>
<dbReference type="InterPro" id="IPR013783">
    <property type="entry name" value="Ig-like_fold"/>
</dbReference>
<reference evidence="3" key="1">
    <citation type="journal article" date="2014" name="Front. Microbiol.">
        <title>High frequency of phylogenetically diverse reductive dehalogenase-homologous genes in deep subseafloor sedimentary metagenomes.</title>
        <authorList>
            <person name="Kawai M."/>
            <person name="Futagami T."/>
            <person name="Toyoda A."/>
            <person name="Takaki Y."/>
            <person name="Nishi S."/>
            <person name="Hori S."/>
            <person name="Arai W."/>
            <person name="Tsubouchi T."/>
            <person name="Morono Y."/>
            <person name="Uchiyama I."/>
            <person name="Ito T."/>
            <person name="Fujiyama A."/>
            <person name="Inagaki F."/>
            <person name="Takami H."/>
        </authorList>
    </citation>
    <scope>NUCLEOTIDE SEQUENCE</scope>
    <source>
        <strain evidence="3">Expedition CK06-06</strain>
    </source>
</reference>
<organism evidence="3">
    <name type="scientific">marine sediment metagenome</name>
    <dbReference type="NCBI Taxonomy" id="412755"/>
    <lineage>
        <taxon>unclassified sequences</taxon>
        <taxon>metagenomes</taxon>
        <taxon>ecological metagenomes</taxon>
    </lineage>
</organism>
<sequence length="215" mass="23936">TKGITNKNLTLTLYMPERDDDEIVIDKPLNFYIVAVSRDKRESLGNLAGRNLSPEEILNQSDGMEKLELIPRGVGKMEVVLSTLYFPVKAGESLPIKAMIKNTGTRRLDNISVRTEAPLYWDVLVQPDLIRTLDVGKEQAVELTVQTAEDAGVGEMTVKIKADAMADNRKVESDDKEITIRIEAGTNIFGTLILIFLFLVITIGMVVFGIKLSRR</sequence>
<protein>
    <recommendedName>
        <fullName evidence="2">Alpha-galactosidase NEW3 domain-containing protein</fullName>
    </recommendedName>
</protein>
<evidence type="ECO:0000313" key="3">
    <source>
        <dbReference type="EMBL" id="GAF90717.1"/>
    </source>
</evidence>
<gene>
    <name evidence="3" type="ORF">S01H1_18949</name>
</gene>
<keyword evidence="1" id="KW-1133">Transmembrane helix</keyword>
<comment type="caution">
    <text evidence="3">The sequence shown here is derived from an EMBL/GenBank/DDBJ whole genome shotgun (WGS) entry which is preliminary data.</text>
</comment>
<feature type="non-terminal residue" evidence="3">
    <location>
        <position position="1"/>
    </location>
</feature>
<keyword evidence="1" id="KW-0472">Membrane</keyword>
<feature type="domain" description="Alpha-galactosidase NEW3" evidence="2">
    <location>
        <begin position="89"/>
        <end position="162"/>
    </location>
</feature>
<dbReference type="Pfam" id="PF10633">
    <property type="entry name" value="NPCBM_assoc"/>
    <property type="match status" value="1"/>
</dbReference>